<reference evidence="3 4" key="1">
    <citation type="submission" date="2015-03" db="EMBL/GenBank/DDBJ databases">
        <authorList>
            <consortium name="Pathogen Informatics"/>
        </authorList>
    </citation>
    <scope>NUCLEOTIDE SEQUENCE [LARGE SCALE GENOMIC DNA]</scope>
    <source>
        <strain evidence="3">K00500041</strain>
        <strain evidence="4">N09902308</strain>
    </source>
</reference>
<dbReference type="EMBL" id="CSAE01001112">
    <property type="protein sequence ID" value="COX31012.1"/>
    <property type="molecule type" value="Genomic_DNA"/>
</dbReference>
<sequence length="84" mass="8758">MSSNVCCVSARPNSQGAPACFIDVSGVAPVPPSCPEIKTTSAWALETPAATVPTPFSETSLTCTRADGLAFFRSWISCARSSME</sequence>
<dbReference type="Proteomes" id="UP000038802">
    <property type="component" value="Unassembled WGS sequence"/>
</dbReference>
<reference evidence="2" key="3">
    <citation type="submission" date="2015-03" db="EMBL/GenBank/DDBJ databases">
        <authorList>
            <consortium name="Pathogen Informatics"/>
            <person name="Murphy D."/>
        </authorList>
    </citation>
    <scope>NUCLEOTIDE SEQUENCE</scope>
    <source>
        <strain evidence="2">N09902308</strain>
    </source>
</reference>
<dbReference type="EMBL" id="CSBK01001334">
    <property type="protein sequence ID" value="COY55770.1"/>
    <property type="molecule type" value="Genomic_DNA"/>
</dbReference>
<organism evidence="1 3">
    <name type="scientific">Mycobacterium tuberculosis</name>
    <dbReference type="NCBI Taxonomy" id="1773"/>
    <lineage>
        <taxon>Bacteria</taxon>
        <taxon>Bacillati</taxon>
        <taxon>Actinomycetota</taxon>
        <taxon>Actinomycetes</taxon>
        <taxon>Mycobacteriales</taxon>
        <taxon>Mycobacteriaceae</taxon>
        <taxon>Mycobacterium</taxon>
        <taxon>Mycobacterium tuberculosis complex</taxon>
    </lineage>
</organism>
<evidence type="ECO:0000313" key="4">
    <source>
        <dbReference type="Proteomes" id="UP000039021"/>
    </source>
</evidence>
<name>A0A0U0U4P6_MYCTX</name>
<evidence type="ECO:0000313" key="2">
    <source>
        <dbReference type="EMBL" id="COY55770.1"/>
    </source>
</evidence>
<gene>
    <name evidence="1" type="ORF">ERS007703_05058</name>
    <name evidence="2" type="ORF">ERS007739_02796</name>
</gene>
<reference evidence="1" key="2">
    <citation type="submission" date="2015-03" db="EMBL/GenBank/DDBJ databases">
        <authorList>
            <person name="Murphy D."/>
        </authorList>
    </citation>
    <scope>NUCLEOTIDE SEQUENCE [LARGE SCALE GENOMIC DNA]</scope>
    <source>
        <strain evidence="1">K00500041</strain>
    </source>
</reference>
<evidence type="ECO:0000313" key="1">
    <source>
        <dbReference type="EMBL" id="COX31012.1"/>
    </source>
</evidence>
<proteinExistence type="predicted"/>
<dbReference type="Proteomes" id="UP000039021">
    <property type="component" value="Unassembled WGS sequence"/>
</dbReference>
<accession>A0A0U0U4P6</accession>
<dbReference type="AlphaFoldDB" id="A0A0U0U4P6"/>
<protein>
    <submittedName>
        <fullName evidence="1">Uncharacterized protein</fullName>
    </submittedName>
</protein>
<evidence type="ECO:0000313" key="3">
    <source>
        <dbReference type="Proteomes" id="UP000038802"/>
    </source>
</evidence>